<reference evidence="3" key="1">
    <citation type="submission" date="2015-07" db="EMBL/GenBank/DDBJ databases">
        <title>Draft Genome Sequence of Oceanobacillus picturae Heshi-B3 that Was Isolated from Fermented Rice Bran with Aging Salted Mackerel, Which Was Named Heshiko as Traditional Fermented Seafood in Japan.</title>
        <authorList>
            <person name="Akuzawa S."/>
            <person name="Nakagawa J."/>
            <person name="Kanekatsu T."/>
            <person name="Kanesaki Y."/>
            <person name="Suzuki T."/>
        </authorList>
    </citation>
    <scope>NUCLEOTIDE SEQUENCE [LARGE SCALE GENOMIC DNA]</scope>
    <source>
        <strain evidence="3">Heshi-B3</strain>
    </source>
</reference>
<dbReference type="PANTHER" id="PTHR18964">
    <property type="entry name" value="ROK (REPRESSOR, ORF, KINASE) FAMILY"/>
    <property type="match status" value="1"/>
</dbReference>
<name>A0A0U9H5A1_9BACI</name>
<organism evidence="2 3">
    <name type="scientific">Oceanobacillus picturae</name>
    <dbReference type="NCBI Taxonomy" id="171693"/>
    <lineage>
        <taxon>Bacteria</taxon>
        <taxon>Bacillati</taxon>
        <taxon>Bacillota</taxon>
        <taxon>Bacilli</taxon>
        <taxon>Bacillales</taxon>
        <taxon>Bacillaceae</taxon>
        <taxon>Oceanobacillus</taxon>
    </lineage>
</organism>
<evidence type="ECO:0000256" key="1">
    <source>
        <dbReference type="ARBA" id="ARBA00006479"/>
    </source>
</evidence>
<proteinExistence type="inferred from homology"/>
<accession>A0A0U9H5A1</accession>
<comment type="caution">
    <text evidence="2">The sequence shown here is derived from an EMBL/GenBank/DDBJ whole genome shotgun (WGS) entry which is preliminary data.</text>
</comment>
<gene>
    <name evidence="2" type="ORF">OPHB3_1472</name>
</gene>
<dbReference type="SUPFAM" id="SSF53067">
    <property type="entry name" value="Actin-like ATPase domain"/>
    <property type="match status" value="1"/>
</dbReference>
<dbReference type="PANTHER" id="PTHR18964:SF149">
    <property type="entry name" value="BIFUNCTIONAL UDP-N-ACETYLGLUCOSAMINE 2-EPIMERASE_N-ACETYLMANNOSAMINE KINASE"/>
    <property type="match status" value="1"/>
</dbReference>
<dbReference type="AlphaFoldDB" id="A0A0U9H5A1"/>
<dbReference type="InterPro" id="IPR000600">
    <property type="entry name" value="ROK"/>
</dbReference>
<sequence length="294" mass="31921">MNLAGVIENKMSIETQRHVGSHLIPLIADTIKSMIKNSQLTYEQIFGVGVGVPGITDVDNGVVIDAPSVEWENVPLRNQLEEILPFPVYLDNDVNIAALGELWKGVGETNSNFLMITLGTGVGCGIIINGQLYRGSSYAAGEIGYMVTDKKTAEKNYEHTFTGYGFLDNHVGGPSITRRMKNYSSEAGNSETWSAKKVFHSAKSGDETALEALNEPLSHLSFALINVISLLNPERIVLGGRISKSMDQFLPSISATIDKHIPIQTEIGTTSVTDVSLLGAGYLLLMEHESILRI</sequence>
<dbReference type="InterPro" id="IPR043129">
    <property type="entry name" value="ATPase_NBD"/>
</dbReference>
<protein>
    <submittedName>
        <fullName evidence="2">ROK family protein</fullName>
    </submittedName>
</protein>
<evidence type="ECO:0000313" key="3">
    <source>
        <dbReference type="Proteomes" id="UP000052946"/>
    </source>
</evidence>
<dbReference type="EMBL" id="BBXV01000016">
    <property type="protein sequence ID" value="GAQ17547.1"/>
    <property type="molecule type" value="Genomic_DNA"/>
</dbReference>
<dbReference type="Proteomes" id="UP000052946">
    <property type="component" value="Unassembled WGS sequence"/>
</dbReference>
<dbReference type="Gene3D" id="3.30.420.40">
    <property type="match status" value="2"/>
</dbReference>
<comment type="similarity">
    <text evidence="1">Belongs to the ROK (NagC/XylR) family.</text>
</comment>
<evidence type="ECO:0000313" key="2">
    <source>
        <dbReference type="EMBL" id="GAQ17547.1"/>
    </source>
</evidence>
<dbReference type="OrthoDB" id="9796533at2"/>
<dbReference type="Pfam" id="PF00480">
    <property type="entry name" value="ROK"/>
    <property type="match status" value="1"/>
</dbReference>
<reference evidence="2 3" key="2">
    <citation type="journal article" date="2016" name="Genome Announc.">
        <title>Draft Genome Sequence of Oceanobacillus picturae Heshi-B3, Isolated from Fermented Rice Bran in a Traditional Japanese Seafood Dish.</title>
        <authorList>
            <person name="Akuzawa S."/>
            <person name="Nagaoka J."/>
            <person name="Kanekatsu M."/>
            <person name="Kanesaki Y."/>
            <person name="Suzuki T."/>
        </authorList>
    </citation>
    <scope>NUCLEOTIDE SEQUENCE [LARGE SCALE GENOMIC DNA]</scope>
    <source>
        <strain evidence="2 3">Heshi-B3</strain>
    </source>
</reference>